<sequence length="396" mass="43213">MKKFFITTGFIVITGSVIYTSCGGGGGGGETVPPASQITSTEQAEQAISGSTLLIAPQNSIGNMFNGNTQSVQSVLSVQILNPTSKAEISSSKKIFIPAGLTVYLSERVKDSILKSGQLSSQQSQSICDGTVRNCTIGGNWKCSGTIDETNEIYDINFEFNSCQETDITIHGTGSLKGNRNDGYTFKVNKGFKLSDTSAEVEVLQTLTVYGKYSENTAGTEGTATTSINGKIRAVDKSVTPNITYESTISNFKNSISWKEIKTQTEDKESITMTTDGSISYSETDGTDSLSLEYKFYSFKRSSTIDYINHTESLSVSGKVYINYTPDVCFEGTYQFSTIYPITYDYWTDEFRGGIIEINGARYRFFTENGITKVEITIDGQSEIKSLDELEGVCSI</sequence>
<dbReference type="PaxDb" id="123214-PERMA_1061"/>
<accession>C0QQA1</accession>
<dbReference type="AlphaFoldDB" id="C0QQA1"/>
<reference evidence="1 2" key="1">
    <citation type="journal article" date="2009" name="J. Bacteriol.">
        <title>Complete and draft genome sequences of six members of the Aquificales.</title>
        <authorList>
            <person name="Reysenbach A.L."/>
            <person name="Hamamura N."/>
            <person name="Podar M."/>
            <person name="Griffiths E."/>
            <person name="Ferreira S."/>
            <person name="Hochstein R."/>
            <person name="Heidelberg J."/>
            <person name="Johnson J."/>
            <person name="Mead D."/>
            <person name="Pohorille A."/>
            <person name="Sarmiento M."/>
            <person name="Schweighofer K."/>
            <person name="Seshadri R."/>
            <person name="Voytek M.A."/>
        </authorList>
    </citation>
    <scope>NUCLEOTIDE SEQUENCE [LARGE SCALE GENOMIC DNA]</scope>
    <source>
        <strain evidence="2">DSM 14350 / EX-H1</strain>
    </source>
</reference>
<keyword evidence="2" id="KW-1185">Reference proteome</keyword>
<dbReference type="EMBL" id="CP001230">
    <property type="protein sequence ID" value="ACO03608.1"/>
    <property type="molecule type" value="Genomic_DNA"/>
</dbReference>
<evidence type="ECO:0000313" key="1">
    <source>
        <dbReference type="EMBL" id="ACO03608.1"/>
    </source>
</evidence>
<name>C0QQA1_PERMH</name>
<gene>
    <name evidence="1" type="ordered locus">PERMA_1061</name>
</gene>
<dbReference type="Proteomes" id="UP000001366">
    <property type="component" value="Chromosome"/>
</dbReference>
<proteinExistence type="predicted"/>
<organism evidence="1 2">
    <name type="scientific">Persephonella marina (strain DSM 14350 / EX-H1)</name>
    <dbReference type="NCBI Taxonomy" id="123214"/>
    <lineage>
        <taxon>Bacteria</taxon>
        <taxon>Pseudomonadati</taxon>
        <taxon>Aquificota</taxon>
        <taxon>Aquificia</taxon>
        <taxon>Aquificales</taxon>
        <taxon>Hydrogenothermaceae</taxon>
        <taxon>Persephonella</taxon>
    </lineage>
</organism>
<dbReference type="KEGG" id="pmx:PERMA_1061"/>
<protein>
    <submittedName>
        <fullName evidence="1">Uncharacterized protein</fullName>
    </submittedName>
</protein>
<dbReference type="HOGENOM" id="CLU_696086_0_0_0"/>
<dbReference type="RefSeq" id="WP_012675847.1">
    <property type="nucleotide sequence ID" value="NC_012440.1"/>
</dbReference>
<evidence type="ECO:0000313" key="2">
    <source>
        <dbReference type="Proteomes" id="UP000001366"/>
    </source>
</evidence>